<dbReference type="EMBL" id="CAMPGE010011478">
    <property type="protein sequence ID" value="CAI2370308.1"/>
    <property type="molecule type" value="Genomic_DNA"/>
</dbReference>
<proteinExistence type="predicted"/>
<reference evidence="1" key="1">
    <citation type="submission" date="2023-07" db="EMBL/GenBank/DDBJ databases">
        <authorList>
            <consortium name="AG Swart"/>
            <person name="Singh M."/>
            <person name="Singh A."/>
            <person name="Seah K."/>
            <person name="Emmerich C."/>
        </authorList>
    </citation>
    <scope>NUCLEOTIDE SEQUENCE</scope>
    <source>
        <strain evidence="1">DP1</strain>
    </source>
</reference>
<accession>A0AAD1UMZ3</accession>
<protein>
    <submittedName>
        <fullName evidence="1">Uncharacterized protein</fullName>
    </submittedName>
</protein>
<gene>
    <name evidence="1" type="ORF">ECRASSUSDP1_LOCUS11618</name>
</gene>
<comment type="caution">
    <text evidence="1">The sequence shown here is derived from an EMBL/GenBank/DDBJ whole genome shotgun (WGS) entry which is preliminary data.</text>
</comment>
<organism evidence="1 2">
    <name type="scientific">Euplotes crassus</name>
    <dbReference type="NCBI Taxonomy" id="5936"/>
    <lineage>
        <taxon>Eukaryota</taxon>
        <taxon>Sar</taxon>
        <taxon>Alveolata</taxon>
        <taxon>Ciliophora</taxon>
        <taxon>Intramacronucleata</taxon>
        <taxon>Spirotrichea</taxon>
        <taxon>Hypotrichia</taxon>
        <taxon>Euplotida</taxon>
        <taxon>Euplotidae</taxon>
        <taxon>Moneuplotes</taxon>
    </lineage>
</organism>
<sequence length="116" mass="13505">MLKHYCLGETKANDIGYHCATDDQAIEQKQGGTILLPDPHSSQIIYCNRLCFFQYHVYSQRIYGLLNYKRIFIVHSLNRELDIKNGPSFKLSKWKVICFKHISTELLLLKPNSLSE</sequence>
<evidence type="ECO:0000313" key="1">
    <source>
        <dbReference type="EMBL" id="CAI2370308.1"/>
    </source>
</evidence>
<dbReference type="Proteomes" id="UP001295684">
    <property type="component" value="Unassembled WGS sequence"/>
</dbReference>
<keyword evidence="2" id="KW-1185">Reference proteome</keyword>
<dbReference type="AlphaFoldDB" id="A0AAD1UMZ3"/>
<name>A0AAD1UMZ3_EUPCR</name>
<evidence type="ECO:0000313" key="2">
    <source>
        <dbReference type="Proteomes" id="UP001295684"/>
    </source>
</evidence>